<evidence type="ECO:0000256" key="4">
    <source>
        <dbReference type="ARBA" id="ARBA00022723"/>
    </source>
</evidence>
<dbReference type="PANTHER" id="PTHR33447">
    <property type="entry name" value="GLUTATHIONE GAMMA-GLUTAMYLCYSTEINYLTRANSFERASE"/>
    <property type="match status" value="1"/>
</dbReference>
<dbReference type="PROSITE" id="PS51443">
    <property type="entry name" value="PCS"/>
    <property type="match status" value="1"/>
</dbReference>
<dbReference type="FunFam" id="3.90.70.30:FF:000001">
    <property type="entry name" value="Glutathione gamma-glutamylcysteinyltransferase 1"/>
    <property type="match status" value="1"/>
</dbReference>
<keyword evidence="2" id="KW-0104">Cadmium</keyword>
<keyword evidence="8" id="KW-1185">Reference proteome</keyword>
<evidence type="ECO:0000256" key="5">
    <source>
        <dbReference type="SAM" id="MobiDB-lite"/>
    </source>
</evidence>
<proteinExistence type="predicted"/>
<evidence type="ECO:0000259" key="6">
    <source>
        <dbReference type="PROSITE" id="PS51443"/>
    </source>
</evidence>
<dbReference type="SUPFAM" id="SSF54001">
    <property type="entry name" value="Cysteine proteinases"/>
    <property type="match status" value="1"/>
</dbReference>
<dbReference type="GO" id="GO:0016756">
    <property type="term" value="F:glutathione gamma-glutamylcysteinyltransferase activity"/>
    <property type="evidence" value="ECO:0007669"/>
    <property type="project" value="UniProtKB-EC"/>
</dbReference>
<dbReference type="GO" id="GO:0010038">
    <property type="term" value="P:response to metal ion"/>
    <property type="evidence" value="ECO:0007669"/>
    <property type="project" value="InterPro"/>
</dbReference>
<dbReference type="InterPro" id="IPR007719">
    <property type="entry name" value="PCS_N"/>
</dbReference>
<reference evidence="7" key="1">
    <citation type="submission" date="2023-06" db="EMBL/GenBank/DDBJ databases">
        <title>Survivors Of The Sea: Transcriptome response of Skeletonema marinoi to long-term dormancy.</title>
        <authorList>
            <person name="Pinder M.I.M."/>
            <person name="Kourtchenko O."/>
            <person name="Robertson E.K."/>
            <person name="Larsson T."/>
            <person name="Maumus F."/>
            <person name="Osuna-Cruz C.M."/>
            <person name="Vancaester E."/>
            <person name="Stenow R."/>
            <person name="Vandepoele K."/>
            <person name="Ploug H."/>
            <person name="Bruchert V."/>
            <person name="Godhe A."/>
            <person name="Topel M."/>
        </authorList>
    </citation>
    <scope>NUCLEOTIDE SEQUENCE</scope>
    <source>
        <strain evidence="7">R05AC</strain>
    </source>
</reference>
<dbReference type="GO" id="GO:0046872">
    <property type="term" value="F:metal ion binding"/>
    <property type="evidence" value="ECO:0007669"/>
    <property type="project" value="UniProtKB-KW"/>
</dbReference>
<comment type="caution">
    <text evidence="7">The sequence shown here is derived from an EMBL/GenBank/DDBJ whole genome shotgun (WGS) entry which is preliminary data.</text>
</comment>
<dbReference type="EC" id="2.3.2.15" evidence="1"/>
<dbReference type="Gene3D" id="3.90.70.30">
    <property type="entry name" value="Phytochelatin synthase, N-terminal domain"/>
    <property type="match status" value="1"/>
</dbReference>
<organism evidence="7 8">
    <name type="scientific">Skeletonema marinoi</name>
    <dbReference type="NCBI Taxonomy" id="267567"/>
    <lineage>
        <taxon>Eukaryota</taxon>
        <taxon>Sar</taxon>
        <taxon>Stramenopiles</taxon>
        <taxon>Ochrophyta</taxon>
        <taxon>Bacillariophyta</taxon>
        <taxon>Coscinodiscophyceae</taxon>
        <taxon>Thalassiosirophycidae</taxon>
        <taxon>Thalassiosirales</taxon>
        <taxon>Skeletonemataceae</taxon>
        <taxon>Skeletonema</taxon>
        <taxon>Skeletonema marinoi-dohrnii complex</taxon>
    </lineage>
</organism>
<dbReference type="InterPro" id="IPR040409">
    <property type="entry name" value="PCS-like"/>
</dbReference>
<feature type="compositionally biased region" description="Polar residues" evidence="5">
    <location>
        <begin position="1"/>
        <end position="16"/>
    </location>
</feature>
<dbReference type="EMBL" id="JATAAI010000009">
    <property type="protein sequence ID" value="KAK1743447.1"/>
    <property type="molecule type" value="Genomic_DNA"/>
</dbReference>
<evidence type="ECO:0000313" key="8">
    <source>
        <dbReference type="Proteomes" id="UP001224775"/>
    </source>
</evidence>
<dbReference type="Pfam" id="PF05023">
    <property type="entry name" value="Phytochelatin"/>
    <property type="match status" value="1"/>
</dbReference>
<feature type="domain" description="Peptidase C83" evidence="6">
    <location>
        <begin position="20"/>
        <end position="242"/>
    </location>
</feature>
<keyword evidence="4" id="KW-0479">Metal-binding</keyword>
<sequence>MMAKSNDLTDSKNIAQPPTKPSRTFYRRTLPSSLTSFSSFEGKEIFASAMSTGGTSAFFSLIEQLQTQPEPAYCGLTTLVIILNALAVDPRRSWKGPWRWYEESMLNCCVDLDLAKETGITFSTFACLAKCQGLDVHAVHGSDSTVEEFRQIVKQTCTHQKLPSSFLVISYTRKVLGQTGTGHFSPIGAYDEASDNVLILDTARFKYGPHWVPLELVFEALIPEDPDTGQSRGYVVLSYDGKQDEIFNPDTCHRCNSHLPLSVLFGSKQNDSLRKEYKDFLESLLPNVTFSLVISFWTKDRTNDNYIWELVQPQLQPVDSADVDMVTSLRRLLKGLIARKQSDMPSALLLTWQWRNINNGNKSDVGCPPGGSCCTPSPNNGSVRTLEISPGEALYIVYLASLSKEQRRGIVYEDGIDAEMRIGVDDTVREQLLAETALVSYAIETCDWDV</sequence>
<evidence type="ECO:0000313" key="7">
    <source>
        <dbReference type="EMBL" id="KAK1743447.1"/>
    </source>
</evidence>
<dbReference type="Proteomes" id="UP001224775">
    <property type="component" value="Unassembled WGS sequence"/>
</dbReference>
<dbReference type="InterPro" id="IPR038156">
    <property type="entry name" value="PCS_N_sf"/>
</dbReference>
<keyword evidence="3 7" id="KW-0808">Transferase</keyword>
<feature type="region of interest" description="Disordered" evidence="5">
    <location>
        <begin position="1"/>
        <end position="22"/>
    </location>
</feature>
<keyword evidence="7" id="KW-0012">Acyltransferase</keyword>
<dbReference type="GO" id="GO:0046938">
    <property type="term" value="P:phytochelatin biosynthetic process"/>
    <property type="evidence" value="ECO:0007669"/>
    <property type="project" value="InterPro"/>
</dbReference>
<dbReference type="AlphaFoldDB" id="A0AAD8YC61"/>
<accession>A0AAD8YC61</accession>
<gene>
    <name evidence="7" type="ORF">QTG54_006068</name>
</gene>
<dbReference type="InterPro" id="IPR038765">
    <property type="entry name" value="Papain-like_cys_pep_sf"/>
</dbReference>
<evidence type="ECO:0000256" key="1">
    <source>
        <dbReference type="ARBA" id="ARBA00012468"/>
    </source>
</evidence>
<protein>
    <recommendedName>
        <fullName evidence="1">glutathione gamma-glutamylcysteinyltransferase</fullName>
        <ecNumber evidence="1">2.3.2.15</ecNumber>
    </recommendedName>
</protein>
<evidence type="ECO:0000256" key="3">
    <source>
        <dbReference type="ARBA" id="ARBA00022679"/>
    </source>
</evidence>
<name>A0AAD8YC61_9STRA</name>
<evidence type="ECO:0000256" key="2">
    <source>
        <dbReference type="ARBA" id="ARBA00022539"/>
    </source>
</evidence>